<dbReference type="PANTHER" id="PTHR37536">
    <property type="entry name" value="PUTATIVE (AFU_ORTHOLOGUE AFUA_3G02970)-RELATED"/>
    <property type="match status" value="1"/>
</dbReference>
<evidence type="ECO:0000256" key="2">
    <source>
        <dbReference type="SAM" id="SignalP"/>
    </source>
</evidence>
<feature type="chain" id="PRO_5024418496" description="Concanavalin A-like lectin/glucanase" evidence="2">
    <location>
        <begin position="20"/>
        <end position="211"/>
    </location>
</feature>
<comment type="caution">
    <text evidence="3">The sequence shown here is derived from an EMBL/GenBank/DDBJ whole genome shotgun (WGS) entry which is preliminary data.</text>
</comment>
<dbReference type="PRINTS" id="PR00977">
    <property type="entry name" value="SCYTLDPTASE"/>
</dbReference>
<dbReference type="InterPro" id="IPR013320">
    <property type="entry name" value="ConA-like_dom_sf"/>
</dbReference>
<dbReference type="SUPFAM" id="SSF49899">
    <property type="entry name" value="Concanavalin A-like lectins/glucanases"/>
    <property type="match status" value="1"/>
</dbReference>
<evidence type="ECO:0000313" key="3">
    <source>
        <dbReference type="EMBL" id="KAA8645432.1"/>
    </source>
</evidence>
<dbReference type="Pfam" id="PF01828">
    <property type="entry name" value="Peptidase_A4"/>
    <property type="match status" value="1"/>
</dbReference>
<dbReference type="VEuPathDB" id="FungiDB:EYZ11_010712"/>
<dbReference type="Proteomes" id="UP000324241">
    <property type="component" value="Unassembled WGS sequence"/>
</dbReference>
<proteinExistence type="predicted"/>
<reference evidence="3 4" key="1">
    <citation type="submission" date="2019-08" db="EMBL/GenBank/DDBJ databases">
        <title>The genome sequence of a newly discovered highly antifungal drug resistant Aspergillus species, Aspergillus tanneri NIH 1004.</title>
        <authorList>
            <person name="Mounaud S."/>
            <person name="Singh I."/>
            <person name="Joardar V."/>
            <person name="Pakala S."/>
            <person name="Pakala S."/>
            <person name="Venepally P."/>
            <person name="Chung J.K."/>
            <person name="Losada L."/>
            <person name="Nierman W.C."/>
        </authorList>
    </citation>
    <scope>NUCLEOTIDE SEQUENCE [LARGE SCALE GENOMIC DNA]</scope>
    <source>
        <strain evidence="3 4">NIH1004</strain>
    </source>
</reference>
<accession>A0A5M9MEM3</accession>
<dbReference type="RefSeq" id="XP_033424793.1">
    <property type="nucleotide sequence ID" value="XM_033571478.1"/>
</dbReference>
<protein>
    <recommendedName>
        <fullName evidence="5">Concanavalin A-like lectin/glucanase</fullName>
    </recommendedName>
</protein>
<organism evidence="3 4">
    <name type="scientific">Aspergillus tanneri</name>
    <dbReference type="NCBI Taxonomy" id="1220188"/>
    <lineage>
        <taxon>Eukaryota</taxon>
        <taxon>Fungi</taxon>
        <taxon>Dikarya</taxon>
        <taxon>Ascomycota</taxon>
        <taxon>Pezizomycotina</taxon>
        <taxon>Eurotiomycetes</taxon>
        <taxon>Eurotiomycetidae</taxon>
        <taxon>Eurotiales</taxon>
        <taxon>Aspergillaceae</taxon>
        <taxon>Aspergillus</taxon>
        <taxon>Aspergillus subgen. Circumdati</taxon>
    </lineage>
</organism>
<dbReference type="EMBL" id="QUQM01000007">
    <property type="protein sequence ID" value="KAA8645432.1"/>
    <property type="molecule type" value="Genomic_DNA"/>
</dbReference>
<dbReference type="GO" id="GO:0006508">
    <property type="term" value="P:proteolysis"/>
    <property type="evidence" value="ECO:0007669"/>
    <property type="project" value="InterPro"/>
</dbReference>
<evidence type="ECO:0000256" key="1">
    <source>
        <dbReference type="PIRSR" id="PIRSR600250-50"/>
    </source>
</evidence>
<feature type="active site" description="Proton acceptor" evidence="1">
    <location>
        <position position="167"/>
    </location>
</feature>
<dbReference type="GO" id="GO:0070007">
    <property type="term" value="F:glutamic-type endopeptidase activity"/>
    <property type="evidence" value="ECO:0007669"/>
    <property type="project" value="InterPro"/>
</dbReference>
<dbReference type="CDD" id="cd13426">
    <property type="entry name" value="Peptidase_G1"/>
    <property type="match status" value="1"/>
</dbReference>
<name>A0A5M9MEM3_9EURO</name>
<feature type="signal peptide" evidence="2">
    <location>
        <begin position="1"/>
        <end position="19"/>
    </location>
</feature>
<dbReference type="Gene3D" id="2.60.120.700">
    <property type="entry name" value="Peptidase G1"/>
    <property type="match status" value="1"/>
</dbReference>
<dbReference type="InterPro" id="IPR000250">
    <property type="entry name" value="Peptidase_G1"/>
</dbReference>
<dbReference type="PANTHER" id="PTHR37536:SF1">
    <property type="entry name" value="ASPERGILLOPEPSIN, PUTAITVE (AFU_ORTHOLOGUE AFUA_7G01200)"/>
    <property type="match status" value="1"/>
</dbReference>
<gene>
    <name evidence="3" type="ORF">ATNIH1004_006851</name>
</gene>
<evidence type="ECO:0000313" key="4">
    <source>
        <dbReference type="Proteomes" id="UP000324241"/>
    </source>
</evidence>
<dbReference type="GeneID" id="54329553"/>
<evidence type="ECO:0008006" key="5">
    <source>
        <dbReference type="Google" id="ProtNLM"/>
    </source>
</evidence>
<dbReference type="AlphaFoldDB" id="A0A5M9MEM3"/>
<dbReference type="InterPro" id="IPR038656">
    <property type="entry name" value="Peptidase_G1_sf"/>
</dbReference>
<keyword evidence="2" id="KW-0732">Signal</keyword>
<dbReference type="OrthoDB" id="2862635at2759"/>
<sequence>MKLLSIGMLIFACSAAALTDSSRRLRPLKVNETYSYISATITIPTPTPTGSANGPPSNYQAASAWVGIDGDPYTSAILQSGEDFYVMDGEAYADPWYEWYPNIALFYDEILVNPGDVVVISVNVTVDGKDGVCIIRDLSTGESATQTVAAPKSTVTIRGWSAEWVVEGFHTNGSPVPSLDSTRFGFQDVLQRQRGGGMGVVNNSEIIVSHA</sequence>